<comment type="caution">
    <text evidence="7">The sequence shown here is derived from an EMBL/GenBank/DDBJ whole genome shotgun (WGS) entry which is preliminary data.</text>
</comment>
<dbReference type="CDD" id="cd20268">
    <property type="entry name" value="Complex1_LYR_SDHAF1_LYRM8"/>
    <property type="match status" value="1"/>
</dbReference>
<evidence type="ECO:0000259" key="6">
    <source>
        <dbReference type="Pfam" id="PF05347"/>
    </source>
</evidence>
<dbReference type="Pfam" id="PF05347">
    <property type="entry name" value="Complex1_LYR"/>
    <property type="match status" value="1"/>
</dbReference>
<evidence type="ECO:0000256" key="4">
    <source>
        <dbReference type="ARBA" id="ARBA00025715"/>
    </source>
</evidence>
<feature type="region of interest" description="Disordered" evidence="5">
    <location>
        <begin position="214"/>
        <end position="256"/>
    </location>
</feature>
<keyword evidence="8" id="KW-1185">Reference proteome</keyword>
<comment type="similarity">
    <text evidence="4">Belongs to the complex I LYR family. SDHAF1 subfamily.</text>
</comment>
<organism evidence="7 8">
    <name type="scientific">Saguinus oedipus</name>
    <name type="common">Cotton-top tamarin</name>
    <name type="synonym">Oedipomidas oedipus</name>
    <dbReference type="NCBI Taxonomy" id="9490"/>
    <lineage>
        <taxon>Eukaryota</taxon>
        <taxon>Metazoa</taxon>
        <taxon>Chordata</taxon>
        <taxon>Craniata</taxon>
        <taxon>Vertebrata</taxon>
        <taxon>Euteleostomi</taxon>
        <taxon>Mammalia</taxon>
        <taxon>Eutheria</taxon>
        <taxon>Euarchontoglires</taxon>
        <taxon>Primates</taxon>
        <taxon>Haplorrhini</taxon>
        <taxon>Platyrrhini</taxon>
        <taxon>Cebidae</taxon>
        <taxon>Callitrichinae</taxon>
        <taxon>Saguinus</taxon>
    </lineage>
</organism>
<reference evidence="7 8" key="1">
    <citation type="submission" date="2023-05" db="EMBL/GenBank/DDBJ databases">
        <title>B98-5 Cell Line De Novo Hybrid Assembly: An Optical Mapping Approach.</title>
        <authorList>
            <person name="Kananen K."/>
            <person name="Auerbach J.A."/>
            <person name="Kautto E."/>
            <person name="Blachly J.S."/>
        </authorList>
    </citation>
    <scope>NUCLEOTIDE SEQUENCE [LARGE SCALE GENOMIC DNA]</scope>
    <source>
        <strain evidence="7">B95-8</strain>
        <tissue evidence="7">Cell line</tissue>
    </source>
</reference>
<feature type="compositionally biased region" description="Basic and acidic residues" evidence="5">
    <location>
        <begin position="89"/>
        <end position="100"/>
    </location>
</feature>
<evidence type="ECO:0000256" key="5">
    <source>
        <dbReference type="SAM" id="MobiDB-lite"/>
    </source>
</evidence>
<name>A0ABQ9TTZ8_SAGOE</name>
<evidence type="ECO:0000256" key="1">
    <source>
        <dbReference type="ARBA" id="ARBA00004305"/>
    </source>
</evidence>
<evidence type="ECO:0000256" key="2">
    <source>
        <dbReference type="ARBA" id="ARBA00023128"/>
    </source>
</evidence>
<dbReference type="PANTHER" id="PTHR47046:SF1">
    <property type="entry name" value="SUCCINATE DEHYDROGENASE ASSEMBLY FACTOR 1, MITOCHONDRIAL"/>
    <property type="match status" value="1"/>
</dbReference>
<evidence type="ECO:0000313" key="7">
    <source>
        <dbReference type="EMBL" id="KAK2088271.1"/>
    </source>
</evidence>
<dbReference type="Proteomes" id="UP001266305">
    <property type="component" value="Unassembled WGS sequence"/>
</dbReference>
<sequence>MLVGLKEAVSLRASLALRGRLQAAGGDNNGIVADDLKLPRGLRGPKHSSPRARPTQLLEPHAASGGWRPHPLCLSSPSTERPVQPAGSDSRHRPAPDRGTHGVPEMAAPIRRGSAGWRELRLCPLAFVGCVAALLFAGPAVMSRHSRLQKQVLSLYRDLLRAGRGKPGAEARVRAEFRQQAGLPRADVLRIEYLYRRGRRQLQLLRSGHATGMGAFIRPRAPTEEPGGVGSQPDDSDGPRNPQDSTEVPETRPDGR</sequence>
<gene>
    <name evidence="7" type="ORF">P7K49_034178</name>
</gene>
<accession>A0ABQ9TTZ8</accession>
<keyword evidence="3" id="KW-0143">Chaperone</keyword>
<protein>
    <recommendedName>
        <fullName evidence="6">Complex 1 LYR protein domain-containing protein</fullName>
    </recommendedName>
</protein>
<keyword evidence="2" id="KW-0496">Mitochondrion</keyword>
<dbReference type="PANTHER" id="PTHR47046">
    <property type="entry name" value="SUCCINATE DEHYDROGENASE ASSEMBLY FACTOR 1, MITOCHONDRIAL"/>
    <property type="match status" value="1"/>
</dbReference>
<comment type="subcellular location">
    <subcellularLocation>
        <location evidence="1">Mitochondrion matrix</location>
    </subcellularLocation>
</comment>
<evidence type="ECO:0000313" key="8">
    <source>
        <dbReference type="Proteomes" id="UP001266305"/>
    </source>
</evidence>
<feature type="domain" description="Complex 1 LYR protein" evidence="6">
    <location>
        <begin position="150"/>
        <end position="203"/>
    </location>
</feature>
<dbReference type="InterPro" id="IPR052687">
    <property type="entry name" value="SDHAF1"/>
</dbReference>
<dbReference type="InterPro" id="IPR045295">
    <property type="entry name" value="Complex1_LYR_SDHAF1_LYRM8"/>
</dbReference>
<feature type="region of interest" description="Disordered" evidence="5">
    <location>
        <begin position="24"/>
        <end position="107"/>
    </location>
</feature>
<proteinExistence type="inferred from homology"/>
<dbReference type="EMBL" id="JASSZA010000019">
    <property type="protein sequence ID" value="KAK2088271.1"/>
    <property type="molecule type" value="Genomic_DNA"/>
</dbReference>
<dbReference type="InterPro" id="IPR008011">
    <property type="entry name" value="Complex1_LYR_dom"/>
</dbReference>
<evidence type="ECO:0000256" key="3">
    <source>
        <dbReference type="ARBA" id="ARBA00023186"/>
    </source>
</evidence>